<accession>A0A3T0D893</accession>
<dbReference type="InterPro" id="IPR005368">
    <property type="entry name" value="UPF0175"/>
</dbReference>
<sequence length="98" mass="11354">METSKFEFELPKEIINYLPSNDEEFLKKIKELIVYTLVKEEKISFGKAAEILGMNKIDYLADLGALGISYFDQTIEEVIEDKENLDKLLEEHKSDSSF</sequence>
<dbReference type="Proteomes" id="UP000282930">
    <property type="component" value="Chromosome"/>
</dbReference>
<dbReference type="KEGG" id="ccha:ELD05_11890"/>
<dbReference type="Pfam" id="PF03683">
    <property type="entry name" value="UPF0175"/>
    <property type="match status" value="1"/>
</dbReference>
<organism evidence="1 2">
    <name type="scientific">Caldicellulosiruptor changbaiensis</name>
    <dbReference type="NCBI Taxonomy" id="1222016"/>
    <lineage>
        <taxon>Bacteria</taxon>
        <taxon>Bacillati</taxon>
        <taxon>Bacillota</taxon>
        <taxon>Bacillota incertae sedis</taxon>
        <taxon>Caldicellulosiruptorales</taxon>
        <taxon>Caldicellulosiruptoraceae</taxon>
        <taxon>Caldicellulosiruptor</taxon>
    </lineage>
</organism>
<evidence type="ECO:0000313" key="1">
    <source>
        <dbReference type="EMBL" id="AZT91264.1"/>
    </source>
</evidence>
<gene>
    <name evidence="1" type="ORF">ELD05_11890</name>
</gene>
<dbReference type="RefSeq" id="WP_127352595.1">
    <property type="nucleotide sequence ID" value="NZ_CP034791.1"/>
</dbReference>
<keyword evidence="2" id="KW-1185">Reference proteome</keyword>
<dbReference type="AlphaFoldDB" id="A0A3T0D893"/>
<evidence type="ECO:0000313" key="2">
    <source>
        <dbReference type="Proteomes" id="UP000282930"/>
    </source>
</evidence>
<dbReference type="EMBL" id="CP034791">
    <property type="protein sequence ID" value="AZT91264.1"/>
    <property type="molecule type" value="Genomic_DNA"/>
</dbReference>
<proteinExistence type="predicted"/>
<protein>
    <submittedName>
        <fullName evidence="1">UPF0175 family protein</fullName>
    </submittedName>
</protein>
<reference evidence="1 2" key="1">
    <citation type="submission" date="2018-12" db="EMBL/GenBank/DDBJ databases">
        <title>Genome sequence from the cellulolytic species, Caldicellulosiruptor changbaiensis.</title>
        <authorList>
            <person name="Blumer-Schuette S.E."/>
            <person name="Mendoza C."/>
        </authorList>
    </citation>
    <scope>NUCLEOTIDE SEQUENCE [LARGE SCALE GENOMIC DNA]</scope>
    <source>
        <strain evidence="1 2">CBS-Z</strain>
    </source>
</reference>
<name>A0A3T0D893_9FIRM</name>